<evidence type="ECO:0000313" key="2">
    <source>
        <dbReference type="Proteomes" id="UP000266426"/>
    </source>
</evidence>
<gene>
    <name evidence="1" type="ORF">C4541_00900</name>
</gene>
<reference evidence="1 2" key="1">
    <citation type="journal article" date="2017" name="ISME J.">
        <title>Energy and carbon metabolisms in a deep terrestrial subsurface fluid microbial community.</title>
        <authorList>
            <person name="Momper L."/>
            <person name="Jungbluth S.P."/>
            <person name="Lee M.D."/>
            <person name="Amend J.P."/>
        </authorList>
    </citation>
    <scope>NUCLEOTIDE SEQUENCE [LARGE SCALE GENOMIC DNA]</scope>
    <source>
        <strain evidence="1">SURF_26</strain>
    </source>
</reference>
<evidence type="ECO:0000313" key="1">
    <source>
        <dbReference type="EMBL" id="RJP61889.1"/>
    </source>
</evidence>
<dbReference type="EMBL" id="QZJZ01000007">
    <property type="protein sequence ID" value="RJP61889.1"/>
    <property type="molecule type" value="Genomic_DNA"/>
</dbReference>
<dbReference type="AlphaFoldDB" id="A0A3A4RA79"/>
<accession>A0A3A4RA79</accession>
<protein>
    <submittedName>
        <fullName evidence="1">Uncharacterized protein</fullName>
    </submittedName>
</protein>
<name>A0A3A4RA79_9BACT</name>
<dbReference type="Proteomes" id="UP000266426">
    <property type="component" value="Unassembled WGS sequence"/>
</dbReference>
<sequence>MIKAEDYIKQAGQLADEEIISKIHGDYMSVESSNTTMKKMEFLLLQALEIEPDNPEFHYWLICSKLASGMGKSGFKEIEKIAKKFPQYVEIAGVMADPQRWFAPFFYPSWHEDQKELPEELCQLPYGGTLLASVRHGMRRIVCMFRHLEKSNLQREDFLNAPMDVRFNFMETPDGPVVGVYVLITLPKGNLYISETIINVDACPASFRDLSNAGHWLLKLLSQQDYTFVILNDPHDGILFNQKLKFNPGHKKELKEIRAKLDTITPKAIWNQESFIKAQNYYMNNFSIEDLF</sequence>
<organism evidence="1 2">
    <name type="scientific">Candidatus Auribacter fodinae</name>
    <dbReference type="NCBI Taxonomy" id="2093366"/>
    <lineage>
        <taxon>Bacteria</taxon>
        <taxon>Pseudomonadati</taxon>
        <taxon>Candidatus Auribacterota</taxon>
        <taxon>Candidatus Auribacteria</taxon>
        <taxon>Candidatus Auribacterales</taxon>
        <taxon>Candidatus Auribacteraceae</taxon>
        <taxon>Candidatus Auribacter</taxon>
    </lineage>
</organism>
<proteinExistence type="predicted"/>
<comment type="caution">
    <text evidence="1">The sequence shown here is derived from an EMBL/GenBank/DDBJ whole genome shotgun (WGS) entry which is preliminary data.</text>
</comment>